<evidence type="ECO:0000313" key="2">
    <source>
        <dbReference type="Proteomes" id="UP000471409"/>
    </source>
</evidence>
<protein>
    <submittedName>
        <fullName evidence="1">Uncharacterized protein</fullName>
    </submittedName>
</protein>
<reference evidence="1 2" key="1">
    <citation type="submission" date="2020-01" db="EMBL/GenBank/DDBJ databases">
        <title>Rhizobium genotypes associated with high levels of biological nitrogen fixation by grain legumes in a temperate-maritime cropping system.</title>
        <authorList>
            <person name="Maluk M."/>
            <person name="Francesc Ferrando Molina F."/>
            <person name="Lopez Del Egido L."/>
            <person name="Lafos M."/>
            <person name="Langarica-Fuentes A."/>
            <person name="Gebre Yohannes G."/>
            <person name="Young M.W."/>
            <person name="Martin P."/>
            <person name="Gantlett R."/>
            <person name="Kenicer G."/>
            <person name="Hawes C."/>
            <person name="Begg G.S."/>
            <person name="Quilliam R.S."/>
            <person name="Squire G.R."/>
            <person name="Poole P.S."/>
            <person name="Young P.W."/>
            <person name="Iannetta P.M."/>
            <person name="James E.K."/>
        </authorList>
    </citation>
    <scope>NUCLEOTIDE SEQUENCE [LARGE SCALE GENOMIC DNA]</scope>
    <source>
        <strain evidence="1 2">JHI944</strain>
    </source>
</reference>
<name>A0A6P0DTC7_RHILE</name>
<dbReference type="EMBL" id="WXXP01000694">
    <property type="protein sequence ID" value="NEK55597.1"/>
    <property type="molecule type" value="Genomic_DNA"/>
</dbReference>
<accession>A0A6P0DTC7</accession>
<evidence type="ECO:0000313" key="1">
    <source>
        <dbReference type="EMBL" id="NEK55597.1"/>
    </source>
</evidence>
<dbReference type="Proteomes" id="UP000471409">
    <property type="component" value="Unassembled WGS sequence"/>
</dbReference>
<proteinExistence type="predicted"/>
<comment type="caution">
    <text evidence="1">The sequence shown here is derived from an EMBL/GenBank/DDBJ whole genome shotgun (WGS) entry which is preliminary data.</text>
</comment>
<sequence length="51" mass="5668">MQRPVGQSTARKPLIDLRHAERQNASLALAGTFQMRYLLAQAVEDSVWADG</sequence>
<organism evidence="1 2">
    <name type="scientific">Rhizobium leguminosarum</name>
    <dbReference type="NCBI Taxonomy" id="384"/>
    <lineage>
        <taxon>Bacteria</taxon>
        <taxon>Pseudomonadati</taxon>
        <taxon>Pseudomonadota</taxon>
        <taxon>Alphaproteobacteria</taxon>
        <taxon>Hyphomicrobiales</taxon>
        <taxon>Rhizobiaceae</taxon>
        <taxon>Rhizobium/Agrobacterium group</taxon>
        <taxon>Rhizobium</taxon>
    </lineage>
</organism>
<gene>
    <name evidence="1" type="ORF">GUK36_40935</name>
</gene>
<dbReference type="AlphaFoldDB" id="A0A6P0DTC7"/>